<evidence type="ECO:0000313" key="2">
    <source>
        <dbReference type="EMBL" id="RCH80369.1"/>
    </source>
</evidence>
<keyword evidence="3" id="KW-1185">Reference proteome</keyword>
<dbReference type="PANTHER" id="PTHR47718">
    <property type="entry name" value="OS01G0519700 PROTEIN"/>
    <property type="match status" value="1"/>
</dbReference>
<gene>
    <name evidence="2" type="ORF">CU097_003226</name>
</gene>
<dbReference type="OrthoDB" id="2422867at2759"/>
<evidence type="ECO:0000259" key="1">
    <source>
        <dbReference type="Pfam" id="PF10551"/>
    </source>
</evidence>
<dbReference type="Pfam" id="PF10551">
    <property type="entry name" value="MULE"/>
    <property type="match status" value="1"/>
</dbReference>
<dbReference type="InterPro" id="IPR018289">
    <property type="entry name" value="MULE_transposase_dom"/>
</dbReference>
<protein>
    <recommendedName>
        <fullName evidence="1">MULE transposase domain-containing protein</fullName>
    </recommendedName>
</protein>
<accession>A0A367IRW8</accession>
<reference evidence="2 3" key="1">
    <citation type="journal article" date="2018" name="G3 (Bethesda)">
        <title>Phylogenetic and Phylogenomic Definition of Rhizopus Species.</title>
        <authorList>
            <person name="Gryganskyi A.P."/>
            <person name="Golan J."/>
            <person name="Dolatabadi S."/>
            <person name="Mondo S."/>
            <person name="Robb S."/>
            <person name="Idnurm A."/>
            <person name="Muszewska A."/>
            <person name="Steczkiewicz K."/>
            <person name="Masonjones S."/>
            <person name="Liao H.L."/>
            <person name="Gajdeczka M.T."/>
            <person name="Anike F."/>
            <person name="Vuek A."/>
            <person name="Anishchenko I.M."/>
            <person name="Voigt K."/>
            <person name="de Hoog G.S."/>
            <person name="Smith M.E."/>
            <person name="Heitman J."/>
            <person name="Vilgalys R."/>
            <person name="Stajich J.E."/>
        </authorList>
    </citation>
    <scope>NUCLEOTIDE SEQUENCE [LARGE SCALE GENOMIC DNA]</scope>
    <source>
        <strain evidence="2 3">CBS 357.93</strain>
    </source>
</reference>
<comment type="caution">
    <text evidence="2">The sequence shown here is derived from an EMBL/GenBank/DDBJ whole genome shotgun (WGS) entry which is preliminary data.</text>
</comment>
<name>A0A367IRW8_RHIAZ</name>
<sequence>MRTLSLPTPNPVETVMQVLCLNSIDNVLKKDIYNIKDVFFKSESSKEMYAFISSLQEKNYLVQFTVDSQNCICSVFFTHEEAIKEARMMPESVIVDATYKTNVHKLTFVNIVGASNVTSANSGRESLQLFPIACAWVSNELETTYTWVFEQYSDYSNGYDD</sequence>
<dbReference type="AlphaFoldDB" id="A0A367IRW8"/>
<dbReference type="PANTHER" id="PTHR47718:SF3">
    <property type="entry name" value="PROTEIN FAR1-RELATED SEQUENCE 5-LIKE"/>
    <property type="match status" value="1"/>
</dbReference>
<proteinExistence type="predicted"/>
<dbReference type="EMBL" id="PJQL01003954">
    <property type="protein sequence ID" value="RCH80369.1"/>
    <property type="molecule type" value="Genomic_DNA"/>
</dbReference>
<organism evidence="2 3">
    <name type="scientific">Rhizopus azygosporus</name>
    <name type="common">Rhizopus microsporus var. azygosporus</name>
    <dbReference type="NCBI Taxonomy" id="86630"/>
    <lineage>
        <taxon>Eukaryota</taxon>
        <taxon>Fungi</taxon>
        <taxon>Fungi incertae sedis</taxon>
        <taxon>Mucoromycota</taxon>
        <taxon>Mucoromycotina</taxon>
        <taxon>Mucoromycetes</taxon>
        <taxon>Mucorales</taxon>
        <taxon>Mucorineae</taxon>
        <taxon>Rhizopodaceae</taxon>
        <taxon>Rhizopus</taxon>
    </lineage>
</organism>
<feature type="domain" description="MULE transposase" evidence="1">
    <location>
        <begin position="93"/>
        <end position="154"/>
    </location>
</feature>
<dbReference type="Proteomes" id="UP000252139">
    <property type="component" value="Unassembled WGS sequence"/>
</dbReference>
<evidence type="ECO:0000313" key="3">
    <source>
        <dbReference type="Proteomes" id="UP000252139"/>
    </source>
</evidence>